<dbReference type="EMBL" id="JAUNZN010000037">
    <property type="protein sequence ID" value="KAK4806621.1"/>
    <property type="molecule type" value="Genomic_DNA"/>
</dbReference>
<sequence length="245" mass="27573">MNQDCARKGPSGISHYWGYDLVGITETWWDGSHDSSVAMEGQRLFRKNRLGRGGGGGGALCVKKQVECMKPPDQEDQVDQAVYRQIGAASHSEAPVFMGNFDHPDTCWRDNTAGHKQSTPGHTWSTVSSCGLLITRGMDILERVQQRATKMMKGLEHVSYEEGLTELGLFSLEKRRLRGHLINVYKYLKGGCKEDRARLFPVVPTDRTRGNGHSLRCRRFPTNIREHFFTADNVESTLMFLVVAK</sequence>
<dbReference type="Proteomes" id="UP001333110">
    <property type="component" value="Unassembled WGS sequence"/>
</dbReference>
<organism evidence="1 2">
    <name type="scientific">Mycteria americana</name>
    <name type="common">Wood stork</name>
    <dbReference type="NCBI Taxonomy" id="33587"/>
    <lineage>
        <taxon>Eukaryota</taxon>
        <taxon>Metazoa</taxon>
        <taxon>Chordata</taxon>
        <taxon>Craniata</taxon>
        <taxon>Vertebrata</taxon>
        <taxon>Euteleostomi</taxon>
        <taxon>Archelosauria</taxon>
        <taxon>Archosauria</taxon>
        <taxon>Dinosauria</taxon>
        <taxon>Saurischia</taxon>
        <taxon>Theropoda</taxon>
        <taxon>Coelurosauria</taxon>
        <taxon>Aves</taxon>
        <taxon>Neognathae</taxon>
        <taxon>Neoaves</taxon>
        <taxon>Aequornithes</taxon>
        <taxon>Ciconiiformes</taxon>
        <taxon>Ciconiidae</taxon>
        <taxon>Mycteria</taxon>
    </lineage>
</organism>
<evidence type="ECO:0000313" key="2">
    <source>
        <dbReference type="Proteomes" id="UP001333110"/>
    </source>
</evidence>
<reference evidence="1 2" key="1">
    <citation type="journal article" date="2023" name="J. Hered.">
        <title>Chromosome-level genome of the wood stork (Mycteria americana) provides insight into avian chromosome evolution.</title>
        <authorList>
            <person name="Flamio R. Jr."/>
            <person name="Ramstad K.M."/>
        </authorList>
    </citation>
    <scope>NUCLEOTIDE SEQUENCE [LARGE SCALE GENOMIC DNA]</scope>
    <source>
        <strain evidence="1">JAX WOST 10</strain>
    </source>
</reference>
<keyword evidence="2" id="KW-1185">Reference proteome</keyword>
<protein>
    <submittedName>
        <fullName evidence="1">Uncharacterized protein</fullName>
    </submittedName>
</protein>
<accession>A0AAN7MLL7</accession>
<evidence type="ECO:0000313" key="1">
    <source>
        <dbReference type="EMBL" id="KAK4806621.1"/>
    </source>
</evidence>
<comment type="caution">
    <text evidence="1">The sequence shown here is derived from an EMBL/GenBank/DDBJ whole genome shotgun (WGS) entry which is preliminary data.</text>
</comment>
<proteinExistence type="predicted"/>
<dbReference type="AlphaFoldDB" id="A0AAN7MLL7"/>
<name>A0AAN7MLL7_MYCAM</name>
<gene>
    <name evidence="1" type="ORF">QYF61_013876</name>
</gene>